<reference evidence="2" key="1">
    <citation type="submission" date="2023-07" db="EMBL/GenBank/DDBJ databases">
        <title>Two novel species in the genus Flavivirga.</title>
        <authorList>
            <person name="Kwon K."/>
        </authorList>
    </citation>
    <scope>NUCLEOTIDE SEQUENCE</scope>
    <source>
        <strain evidence="2">KCTC 52353</strain>
    </source>
</reference>
<dbReference type="Proteomes" id="UP001176883">
    <property type="component" value="Unassembled WGS sequence"/>
</dbReference>
<dbReference type="InterPro" id="IPR010827">
    <property type="entry name" value="BamA/TamA_POTRA"/>
</dbReference>
<gene>
    <name evidence="2" type="ORF">Q4Q35_18820</name>
</gene>
<proteinExistence type="predicted"/>
<evidence type="ECO:0000313" key="2">
    <source>
        <dbReference type="EMBL" id="MDO5971860.1"/>
    </source>
</evidence>
<dbReference type="Pfam" id="PF07244">
    <property type="entry name" value="POTRA"/>
    <property type="match status" value="1"/>
</dbReference>
<name>A0ABT8WFC2_9FLAO</name>
<feature type="domain" description="POTRA" evidence="1">
    <location>
        <begin position="24"/>
        <end position="68"/>
    </location>
</feature>
<accession>A0ABT8WFC2</accession>
<dbReference type="Gene3D" id="3.10.20.310">
    <property type="entry name" value="membrane protein fhac"/>
    <property type="match status" value="1"/>
</dbReference>
<keyword evidence="3" id="KW-1185">Reference proteome</keyword>
<sequence length="423" mass="48315">MKRIVTIILLLLFAFSYAQEQSIYKIDIEGNKRTRTAFLKRLAFVKEGVILDSAKINSDIRRLKLLPSVANAEYKLESLGDGKHHLTYIIEENFAIIPGLNISTDNNGEFAYRISLFDFNFLGRNQIIGGFYSRDVFNSYGAFWEAPNLFTRKLGLGLNYQNLVSQEPVFFNNGSDVNYKFDYKAFEIKLQYEPNFHNRLELGLNIDSESYGFLEGDLPTGIPTQLQANKVSIIGEYEYNNIDIFYQYQNGFRSILTYRFVTGNSGEDDLLRNFFIGRNDFEYFKRIGDRGNWANRLRLAYASNDETPFAPFAVDNQLNIRGAGNTIDRGTAAIVLNTEYRQTLYEKGWFVLQGNAFVDTGSWRTPGGDLGELFDGSTIKFYPGLGIRFIHKRIFNAVFRLDYGYGIGSEATNGIVFGIGQYF</sequence>
<dbReference type="EMBL" id="JAUOEK010000175">
    <property type="protein sequence ID" value="MDO5971860.1"/>
    <property type="molecule type" value="Genomic_DNA"/>
</dbReference>
<evidence type="ECO:0000313" key="3">
    <source>
        <dbReference type="Proteomes" id="UP001176883"/>
    </source>
</evidence>
<dbReference type="RefSeq" id="WP_303279575.1">
    <property type="nucleotide sequence ID" value="NZ_JAUOEK010000175.1"/>
</dbReference>
<evidence type="ECO:0000259" key="1">
    <source>
        <dbReference type="Pfam" id="PF07244"/>
    </source>
</evidence>
<comment type="caution">
    <text evidence="2">The sequence shown here is derived from an EMBL/GenBank/DDBJ whole genome shotgun (WGS) entry which is preliminary data.</text>
</comment>
<protein>
    <recommendedName>
        <fullName evidence="1">POTRA domain-containing protein</fullName>
    </recommendedName>
</protein>
<organism evidence="2 3">
    <name type="scientific">Flavivirga aquimarina</name>
    <dbReference type="NCBI Taxonomy" id="2027862"/>
    <lineage>
        <taxon>Bacteria</taxon>
        <taxon>Pseudomonadati</taxon>
        <taxon>Bacteroidota</taxon>
        <taxon>Flavobacteriia</taxon>
        <taxon>Flavobacteriales</taxon>
        <taxon>Flavobacteriaceae</taxon>
        <taxon>Flavivirga</taxon>
    </lineage>
</organism>